<evidence type="ECO:0000313" key="1">
    <source>
        <dbReference type="EMBL" id="DAZ95106.1"/>
    </source>
</evidence>
<organism evidence="1 2">
    <name type="scientific">Lagenidium giganteum</name>
    <dbReference type="NCBI Taxonomy" id="4803"/>
    <lineage>
        <taxon>Eukaryota</taxon>
        <taxon>Sar</taxon>
        <taxon>Stramenopiles</taxon>
        <taxon>Oomycota</taxon>
        <taxon>Peronosporomycetes</taxon>
        <taxon>Pythiales</taxon>
        <taxon>Pythiaceae</taxon>
    </lineage>
</organism>
<dbReference type="Proteomes" id="UP001146120">
    <property type="component" value="Unassembled WGS sequence"/>
</dbReference>
<reference evidence="1" key="1">
    <citation type="submission" date="2022-11" db="EMBL/GenBank/DDBJ databases">
        <authorList>
            <person name="Morgan W.R."/>
            <person name="Tartar A."/>
        </authorList>
    </citation>
    <scope>NUCLEOTIDE SEQUENCE</scope>
    <source>
        <strain evidence="1">ARSEF 373</strain>
    </source>
</reference>
<evidence type="ECO:0000313" key="2">
    <source>
        <dbReference type="Proteomes" id="UP001146120"/>
    </source>
</evidence>
<keyword evidence="2" id="KW-1185">Reference proteome</keyword>
<reference evidence="1" key="2">
    <citation type="journal article" date="2023" name="Microbiol Resour">
        <title>Decontamination and Annotation of the Draft Genome Sequence of the Oomycete Lagenidium giganteum ARSEF 373.</title>
        <authorList>
            <person name="Morgan W.R."/>
            <person name="Tartar A."/>
        </authorList>
    </citation>
    <scope>NUCLEOTIDE SEQUENCE</scope>
    <source>
        <strain evidence="1">ARSEF 373</strain>
    </source>
</reference>
<accession>A0AAV2YNR3</accession>
<name>A0AAV2YNR3_9STRA</name>
<comment type="caution">
    <text evidence="1">The sequence shown here is derived from an EMBL/GenBank/DDBJ whole genome shotgun (WGS) entry which is preliminary data.</text>
</comment>
<dbReference type="AlphaFoldDB" id="A0AAV2YNR3"/>
<sequence>MSGFSYPSPSYISSIYNPAFYSSLDASGLYLSKNEYRLSYLTSSWYRKCRLNISRIRNLSSTTVTGTLQTAAQRNITSLGTLTAITGSGNISGTLTTAAQPNITSLGTLTSISCSRNISGTLTTAAQPNITSLGDDCGATKYHIARCTNEYFDVKQKLFNPTNRFQRWNFSGSSISSQQFSFTHRTSFYMSGTQVTATAVDFNQIAGITAGTASASKALVLNSSSGISGIASLTATAGALTSLTVGGNTVATTYNSGNSSPSYQLDVNGSLNSTIFYINASQVTSTVAEPNYNAGIALGTFQTSKTMTLDSSGRGIMGLATSDGNCLRFYGNTVNRETMNLYRVDDTNGLVLASRTTPSSNNKTYPPLNLISTDNPSSFTGSVSATSTSADLLNITWNDKPSVGFNSQILFNIGNTQPSNQGILTRTILQHLLMLLQSMLRALLLHQHRHVCILCLDTINKMMFNTNTPYSSSYGTAPVTLKKW</sequence>
<gene>
    <name evidence="1" type="ORF">N0F65_001708</name>
</gene>
<proteinExistence type="predicted"/>
<protein>
    <submittedName>
        <fullName evidence="1">Uncharacterized protein</fullName>
    </submittedName>
</protein>
<dbReference type="EMBL" id="DAKRPA010000218">
    <property type="protein sequence ID" value="DAZ95106.1"/>
    <property type="molecule type" value="Genomic_DNA"/>
</dbReference>